<evidence type="ECO:0000256" key="1">
    <source>
        <dbReference type="SAM" id="Phobius"/>
    </source>
</evidence>
<comment type="caution">
    <text evidence="2">The sequence shown here is derived from an EMBL/GenBank/DDBJ whole genome shotgun (WGS) entry which is preliminary data.</text>
</comment>
<dbReference type="InParanoid" id="B4D0D7"/>
<proteinExistence type="predicted"/>
<reference evidence="2 3" key="1">
    <citation type="journal article" date="2011" name="J. Bacteriol.">
        <title>Genome sequence of Chthoniobacter flavus Ellin428, an aerobic heterotrophic soil bacterium.</title>
        <authorList>
            <person name="Kant R."/>
            <person name="van Passel M.W."/>
            <person name="Palva A."/>
            <person name="Lucas S."/>
            <person name="Lapidus A."/>
            <person name="Glavina Del Rio T."/>
            <person name="Dalin E."/>
            <person name="Tice H."/>
            <person name="Bruce D."/>
            <person name="Goodwin L."/>
            <person name="Pitluck S."/>
            <person name="Larimer F.W."/>
            <person name="Land M.L."/>
            <person name="Hauser L."/>
            <person name="Sangwan P."/>
            <person name="de Vos W.M."/>
            <person name="Janssen P.H."/>
            <person name="Smidt H."/>
        </authorList>
    </citation>
    <scope>NUCLEOTIDE SEQUENCE [LARGE SCALE GENOMIC DNA]</scope>
    <source>
        <strain evidence="2 3">Ellin428</strain>
    </source>
</reference>
<protein>
    <submittedName>
        <fullName evidence="2">Uncharacterized protein</fullName>
    </submittedName>
</protein>
<gene>
    <name evidence="2" type="ORF">CfE428DRAFT_2388</name>
</gene>
<name>B4D0D7_9BACT</name>
<keyword evidence="1" id="KW-0812">Transmembrane</keyword>
<keyword evidence="1" id="KW-0472">Membrane</keyword>
<dbReference type="EMBL" id="ABVL01000006">
    <property type="protein sequence ID" value="EDY19799.1"/>
    <property type="molecule type" value="Genomic_DNA"/>
</dbReference>
<sequence precursor="true">MKGANRFFRLAMALLIFFFFCVALWVWAFYLRYKIHFG</sequence>
<accession>B4D0D7</accession>
<keyword evidence="3" id="KW-1185">Reference proteome</keyword>
<dbReference type="Proteomes" id="UP000005824">
    <property type="component" value="Unassembled WGS sequence"/>
</dbReference>
<organism evidence="2 3">
    <name type="scientific">Chthoniobacter flavus Ellin428</name>
    <dbReference type="NCBI Taxonomy" id="497964"/>
    <lineage>
        <taxon>Bacteria</taxon>
        <taxon>Pseudomonadati</taxon>
        <taxon>Verrucomicrobiota</taxon>
        <taxon>Spartobacteria</taxon>
        <taxon>Chthoniobacterales</taxon>
        <taxon>Chthoniobacteraceae</taxon>
        <taxon>Chthoniobacter</taxon>
    </lineage>
</organism>
<dbReference type="AlphaFoldDB" id="B4D0D7"/>
<keyword evidence="1" id="KW-1133">Transmembrane helix</keyword>
<dbReference type="STRING" id="497964.CfE428DRAFT_2388"/>
<evidence type="ECO:0000313" key="2">
    <source>
        <dbReference type="EMBL" id="EDY19799.1"/>
    </source>
</evidence>
<feature type="transmembrane region" description="Helical" evidence="1">
    <location>
        <begin position="7"/>
        <end position="30"/>
    </location>
</feature>
<evidence type="ECO:0000313" key="3">
    <source>
        <dbReference type="Proteomes" id="UP000005824"/>
    </source>
</evidence>